<name>A0A915JLW7_ROMCU</name>
<dbReference type="Proteomes" id="UP000887565">
    <property type="component" value="Unplaced"/>
</dbReference>
<proteinExistence type="predicted"/>
<protein>
    <submittedName>
        <fullName evidence="2">Uncharacterized protein</fullName>
    </submittedName>
</protein>
<evidence type="ECO:0000313" key="2">
    <source>
        <dbReference type="WBParaSite" id="nRc.2.0.1.t26991-RA"/>
    </source>
</evidence>
<sequence>MTRVGVCGSQSSGQLWCSICHNLTMTYSRRLTMGSSICVPPASSSNISLAGRGMNGFKHSVETFCGWPGPSSESMVTMFLAMRDTSVIIKGPIKSG</sequence>
<organism evidence="1 2">
    <name type="scientific">Romanomermis culicivorax</name>
    <name type="common">Nematode worm</name>
    <dbReference type="NCBI Taxonomy" id="13658"/>
    <lineage>
        <taxon>Eukaryota</taxon>
        <taxon>Metazoa</taxon>
        <taxon>Ecdysozoa</taxon>
        <taxon>Nematoda</taxon>
        <taxon>Enoplea</taxon>
        <taxon>Dorylaimia</taxon>
        <taxon>Mermithida</taxon>
        <taxon>Mermithoidea</taxon>
        <taxon>Mermithidae</taxon>
        <taxon>Romanomermis</taxon>
    </lineage>
</organism>
<evidence type="ECO:0000313" key="1">
    <source>
        <dbReference type="Proteomes" id="UP000887565"/>
    </source>
</evidence>
<reference evidence="2" key="1">
    <citation type="submission" date="2022-11" db="UniProtKB">
        <authorList>
            <consortium name="WormBaseParasite"/>
        </authorList>
    </citation>
    <scope>IDENTIFICATION</scope>
</reference>
<dbReference type="WBParaSite" id="nRc.2.0.1.t26991-RA">
    <property type="protein sequence ID" value="nRc.2.0.1.t26991-RA"/>
    <property type="gene ID" value="nRc.2.0.1.g26991"/>
</dbReference>
<accession>A0A915JLW7</accession>
<dbReference type="AlphaFoldDB" id="A0A915JLW7"/>
<keyword evidence="1" id="KW-1185">Reference proteome</keyword>